<organism evidence="3 4">
    <name type="scientific">Pectobacterium jejuense</name>
    <dbReference type="NCBI Taxonomy" id="2974022"/>
    <lineage>
        <taxon>Bacteria</taxon>
        <taxon>Pseudomonadati</taxon>
        <taxon>Pseudomonadota</taxon>
        <taxon>Gammaproteobacteria</taxon>
        <taxon>Enterobacterales</taxon>
        <taxon>Pectobacteriaceae</taxon>
        <taxon>Pectobacterium</taxon>
    </lineage>
</organism>
<dbReference type="RefSeq" id="WP_400356024.1">
    <property type="nucleotide sequence ID" value="NZ_JBIXLA010000010.1"/>
</dbReference>
<evidence type="ECO:0000313" key="3">
    <source>
        <dbReference type="EMBL" id="MFJ5515038.1"/>
    </source>
</evidence>
<feature type="domain" description="Bacterial EndoU nuclease" evidence="2">
    <location>
        <begin position="38"/>
        <end position="115"/>
    </location>
</feature>
<evidence type="ECO:0000256" key="1">
    <source>
        <dbReference type="SAM" id="MobiDB-lite"/>
    </source>
</evidence>
<name>A0ABW8H1X7_9GAMM</name>
<comment type="caution">
    <text evidence="3">The sequence shown here is derived from an EMBL/GenBank/DDBJ whole genome shotgun (WGS) entry which is preliminary data.</text>
</comment>
<dbReference type="InterPro" id="IPR029501">
    <property type="entry name" value="EndoU_bac"/>
</dbReference>
<dbReference type="EMBL" id="JBIXLB010000011">
    <property type="protein sequence ID" value="MFJ5515038.1"/>
    <property type="molecule type" value="Genomic_DNA"/>
</dbReference>
<accession>A0ABW8H1X7</accession>
<feature type="region of interest" description="Disordered" evidence="1">
    <location>
        <begin position="103"/>
        <end position="124"/>
    </location>
</feature>
<feature type="compositionally biased region" description="Basic residues" evidence="1">
    <location>
        <begin position="9"/>
        <end position="18"/>
    </location>
</feature>
<sequence>MTGQEGGKKNKKGKKNTKGKGDKVDLTEHRKEHILNRHRHGANKPDKTEFPAHWSDDDILHHVSDVATDPSSTSGVGKWDSPYVTGMRDGIEIRVDFYPPTHPTLSGKISTAYPTNVTPNPQKP</sequence>
<protein>
    <submittedName>
        <fullName evidence="3">EndoU domain-containing protein</fullName>
    </submittedName>
</protein>
<feature type="region of interest" description="Disordered" evidence="1">
    <location>
        <begin position="65"/>
        <end position="84"/>
    </location>
</feature>
<reference evidence="3 4" key="1">
    <citation type="submission" date="2024-10" db="EMBL/GenBank/DDBJ databases">
        <authorList>
            <person name="Lu C.-H."/>
        </authorList>
    </citation>
    <scope>NUCLEOTIDE SEQUENCE [LARGE SCALE GENOMIC DNA]</scope>
    <source>
        <strain evidence="3 4">22LXZD03-01</strain>
    </source>
</reference>
<feature type="compositionally biased region" description="Basic and acidic residues" evidence="1">
    <location>
        <begin position="43"/>
        <end position="53"/>
    </location>
</feature>
<dbReference type="Pfam" id="PF14436">
    <property type="entry name" value="EndoU_bacteria"/>
    <property type="match status" value="1"/>
</dbReference>
<evidence type="ECO:0000313" key="4">
    <source>
        <dbReference type="Proteomes" id="UP001617702"/>
    </source>
</evidence>
<feature type="region of interest" description="Disordered" evidence="1">
    <location>
        <begin position="1"/>
        <end position="53"/>
    </location>
</feature>
<proteinExistence type="predicted"/>
<gene>
    <name evidence="3" type="ORF">ACIPUH_19845</name>
</gene>
<feature type="compositionally biased region" description="Basic and acidic residues" evidence="1">
    <location>
        <begin position="19"/>
        <end position="35"/>
    </location>
</feature>
<keyword evidence="4" id="KW-1185">Reference proteome</keyword>
<evidence type="ECO:0000259" key="2">
    <source>
        <dbReference type="Pfam" id="PF14436"/>
    </source>
</evidence>
<dbReference type="Proteomes" id="UP001617702">
    <property type="component" value="Unassembled WGS sequence"/>
</dbReference>